<accession>A0A5B8VSG6</accession>
<dbReference type="EMBL" id="CP042434">
    <property type="protein sequence ID" value="QEC74370.1"/>
    <property type="molecule type" value="Genomic_DNA"/>
</dbReference>
<organism evidence="1 2">
    <name type="scientific">Arachidicoccus ginsenosidivorans</name>
    <dbReference type="NCBI Taxonomy" id="496057"/>
    <lineage>
        <taxon>Bacteria</taxon>
        <taxon>Pseudomonadati</taxon>
        <taxon>Bacteroidota</taxon>
        <taxon>Chitinophagia</taxon>
        <taxon>Chitinophagales</taxon>
        <taxon>Chitinophagaceae</taxon>
        <taxon>Arachidicoccus</taxon>
    </lineage>
</organism>
<sequence length="46" mass="5299">MYTCIIENTDKLSVKNLFEGTAEQIRDQCLEKTCMLLIEKLSMSTI</sequence>
<reference evidence="1 2" key="1">
    <citation type="journal article" date="2017" name="Int. J. Syst. Evol. Microbiol.">
        <title>Arachidicoccus ginsenosidivorans sp. nov., with ginsenoside-converting activity isolated from ginseng cultivating soil.</title>
        <authorList>
            <person name="Siddiqi M.Z."/>
            <person name="Aslam Z."/>
            <person name="Im W.T."/>
        </authorList>
    </citation>
    <scope>NUCLEOTIDE SEQUENCE [LARGE SCALE GENOMIC DNA]</scope>
    <source>
        <strain evidence="1 2">Gsoil 809</strain>
    </source>
</reference>
<dbReference type="KEGG" id="agi:FSB73_20110"/>
<evidence type="ECO:0000313" key="2">
    <source>
        <dbReference type="Proteomes" id="UP000321291"/>
    </source>
</evidence>
<proteinExistence type="predicted"/>
<evidence type="ECO:0008006" key="3">
    <source>
        <dbReference type="Google" id="ProtNLM"/>
    </source>
</evidence>
<dbReference type="AlphaFoldDB" id="A0A5B8VSG6"/>
<protein>
    <recommendedName>
        <fullName evidence="3">Transposase</fullName>
    </recommendedName>
</protein>
<evidence type="ECO:0000313" key="1">
    <source>
        <dbReference type="EMBL" id="QEC74370.1"/>
    </source>
</evidence>
<name>A0A5B8VSG6_9BACT</name>
<gene>
    <name evidence="1" type="ORF">FSB73_20110</name>
</gene>
<dbReference type="Proteomes" id="UP000321291">
    <property type="component" value="Chromosome"/>
</dbReference>
<keyword evidence="2" id="KW-1185">Reference proteome</keyword>